<keyword evidence="1" id="KW-1133">Transmembrane helix</keyword>
<evidence type="ECO:0000256" key="1">
    <source>
        <dbReference type="SAM" id="Phobius"/>
    </source>
</evidence>
<feature type="transmembrane region" description="Helical" evidence="1">
    <location>
        <begin position="132"/>
        <end position="165"/>
    </location>
</feature>
<keyword evidence="3" id="KW-1185">Reference proteome</keyword>
<accession>A0A067SER7</accession>
<protein>
    <submittedName>
        <fullName evidence="2">Uncharacterized protein</fullName>
    </submittedName>
</protein>
<evidence type="ECO:0000313" key="2">
    <source>
        <dbReference type="EMBL" id="KDR69420.1"/>
    </source>
</evidence>
<organism evidence="2 3">
    <name type="scientific">Galerina marginata (strain CBS 339.88)</name>
    <dbReference type="NCBI Taxonomy" id="685588"/>
    <lineage>
        <taxon>Eukaryota</taxon>
        <taxon>Fungi</taxon>
        <taxon>Dikarya</taxon>
        <taxon>Basidiomycota</taxon>
        <taxon>Agaricomycotina</taxon>
        <taxon>Agaricomycetes</taxon>
        <taxon>Agaricomycetidae</taxon>
        <taxon>Agaricales</taxon>
        <taxon>Agaricineae</taxon>
        <taxon>Strophariaceae</taxon>
        <taxon>Galerina</taxon>
    </lineage>
</organism>
<dbReference type="HOGENOM" id="CLU_054795_0_0_1"/>
<keyword evidence="1" id="KW-0472">Membrane</keyword>
<name>A0A067SER7_GALM3</name>
<feature type="transmembrane region" description="Helical" evidence="1">
    <location>
        <begin position="20"/>
        <end position="41"/>
    </location>
</feature>
<dbReference type="AlphaFoldDB" id="A0A067SER7"/>
<keyword evidence="1" id="KW-0812">Transmembrane</keyword>
<feature type="transmembrane region" description="Helical" evidence="1">
    <location>
        <begin position="53"/>
        <end position="73"/>
    </location>
</feature>
<proteinExistence type="predicted"/>
<reference evidence="3" key="1">
    <citation type="journal article" date="2014" name="Proc. Natl. Acad. Sci. U.S.A.">
        <title>Extensive sampling of basidiomycete genomes demonstrates inadequacy of the white-rot/brown-rot paradigm for wood decay fungi.</title>
        <authorList>
            <person name="Riley R."/>
            <person name="Salamov A.A."/>
            <person name="Brown D.W."/>
            <person name="Nagy L.G."/>
            <person name="Floudas D."/>
            <person name="Held B.W."/>
            <person name="Levasseur A."/>
            <person name="Lombard V."/>
            <person name="Morin E."/>
            <person name="Otillar R."/>
            <person name="Lindquist E.A."/>
            <person name="Sun H."/>
            <person name="LaButti K.M."/>
            <person name="Schmutz J."/>
            <person name="Jabbour D."/>
            <person name="Luo H."/>
            <person name="Baker S.E."/>
            <person name="Pisabarro A.G."/>
            <person name="Walton J.D."/>
            <person name="Blanchette R.A."/>
            <person name="Henrissat B."/>
            <person name="Martin F."/>
            <person name="Cullen D."/>
            <person name="Hibbett D.S."/>
            <person name="Grigoriev I.V."/>
        </authorList>
    </citation>
    <scope>NUCLEOTIDE SEQUENCE [LARGE SCALE GENOMIC DNA]</scope>
    <source>
        <strain evidence="3">CBS 339.88</strain>
    </source>
</reference>
<dbReference type="OrthoDB" id="3265004at2759"/>
<dbReference type="EMBL" id="KL142402">
    <property type="protein sequence ID" value="KDR69420.1"/>
    <property type="molecule type" value="Genomic_DNA"/>
</dbReference>
<gene>
    <name evidence="2" type="ORF">GALMADRAFT_919949</name>
</gene>
<dbReference type="Proteomes" id="UP000027222">
    <property type="component" value="Unassembled WGS sequence"/>
</dbReference>
<feature type="transmembrane region" description="Helical" evidence="1">
    <location>
        <begin position="93"/>
        <end position="120"/>
    </location>
</feature>
<evidence type="ECO:0000313" key="3">
    <source>
        <dbReference type="Proteomes" id="UP000027222"/>
    </source>
</evidence>
<sequence length="297" mass="32663">MSALSDAIEKADISAALNSTVMFTFLMGIYTTAYFSTIYLYSHRKGSRQRMVVVIITALYSNGVLQLGLQWWYLKLAFVNNGTTRGDTLEAFFVAPLWLEVISDLSQMVMLVLADVLLIWRCFFVWNRSIRVIVLPVVLLVAEVGISIASVMTSMAATTLIAFRIHSISNQENTPRGQFKHIIEIVVQSAVIYSLALLLQLASNVHPIVATDTVFLAYSQYAGSLAFVLSGLVPTVMVARICISPEDNTHLSTLQHVSRLQFQGQSTNHDISQVSMGGIEQMEVEAILPPAGEKGSA</sequence>